<evidence type="ECO:0000313" key="8">
    <source>
        <dbReference type="Proteomes" id="UP000271925"/>
    </source>
</evidence>
<dbReference type="FunFam" id="3.10.290.10:FF:000003">
    <property type="entry name" value="Pseudouridine synthase"/>
    <property type="match status" value="1"/>
</dbReference>
<evidence type="ECO:0000256" key="4">
    <source>
        <dbReference type="RuleBase" id="RU003887"/>
    </source>
</evidence>
<organism evidence="7 8">
    <name type="scientific">Larkinella rosea</name>
    <dbReference type="NCBI Taxonomy" id="2025312"/>
    <lineage>
        <taxon>Bacteria</taxon>
        <taxon>Pseudomonadati</taxon>
        <taxon>Bacteroidota</taxon>
        <taxon>Cytophagia</taxon>
        <taxon>Cytophagales</taxon>
        <taxon>Spirosomataceae</taxon>
        <taxon>Larkinella</taxon>
    </lineage>
</organism>
<dbReference type="InterPro" id="IPR020103">
    <property type="entry name" value="PsdUridine_synth_cat_dom_sf"/>
</dbReference>
<dbReference type="OrthoDB" id="1012272at2"/>
<dbReference type="SUPFAM" id="SSF55174">
    <property type="entry name" value="Alpha-L RNA-binding motif"/>
    <property type="match status" value="1"/>
</dbReference>
<dbReference type="SUPFAM" id="SSF55120">
    <property type="entry name" value="Pseudouridine synthase"/>
    <property type="match status" value="1"/>
</dbReference>
<dbReference type="EMBL" id="RQJO01000016">
    <property type="protein sequence ID" value="RRA97991.1"/>
    <property type="molecule type" value="Genomic_DNA"/>
</dbReference>
<keyword evidence="8" id="KW-1185">Reference proteome</keyword>
<feature type="compositionally biased region" description="Basic and acidic residues" evidence="5">
    <location>
        <begin position="278"/>
        <end position="361"/>
    </location>
</feature>
<dbReference type="PANTHER" id="PTHR47683:SF2">
    <property type="entry name" value="RNA-BINDING S4 DOMAIN-CONTAINING PROTEIN"/>
    <property type="match status" value="1"/>
</dbReference>
<reference evidence="7 8" key="1">
    <citation type="submission" date="2018-11" db="EMBL/GenBank/DDBJ databases">
        <authorList>
            <person name="Zhou Z."/>
            <person name="Wang G."/>
        </authorList>
    </citation>
    <scope>NUCLEOTIDE SEQUENCE [LARGE SCALE GENOMIC DNA]</scope>
    <source>
        <strain evidence="7 8">KCTC52004</strain>
    </source>
</reference>
<dbReference type="RefSeq" id="WP_124879230.1">
    <property type="nucleotide sequence ID" value="NZ_RQJO01000016.1"/>
</dbReference>
<dbReference type="PANTHER" id="PTHR47683">
    <property type="entry name" value="PSEUDOURIDINE SYNTHASE FAMILY PROTEIN-RELATED"/>
    <property type="match status" value="1"/>
</dbReference>
<evidence type="ECO:0000256" key="1">
    <source>
        <dbReference type="ARBA" id="ARBA00008348"/>
    </source>
</evidence>
<dbReference type="Gene3D" id="3.30.70.1560">
    <property type="entry name" value="Alpha-L RNA-binding motif"/>
    <property type="match status" value="1"/>
</dbReference>
<keyword evidence="2 4" id="KW-0413">Isomerase</keyword>
<dbReference type="InterPro" id="IPR018496">
    <property type="entry name" value="PsdUridine_synth_RsuA/RluB_CS"/>
</dbReference>
<dbReference type="PROSITE" id="PS50889">
    <property type="entry name" value="S4"/>
    <property type="match status" value="1"/>
</dbReference>
<dbReference type="CDD" id="cd00165">
    <property type="entry name" value="S4"/>
    <property type="match status" value="1"/>
</dbReference>
<evidence type="ECO:0000256" key="2">
    <source>
        <dbReference type="ARBA" id="ARBA00023235"/>
    </source>
</evidence>
<dbReference type="NCBIfam" id="TIGR00093">
    <property type="entry name" value="pseudouridine synthase"/>
    <property type="match status" value="1"/>
</dbReference>
<dbReference type="GO" id="GO:0000455">
    <property type="term" value="P:enzyme-directed rRNA pseudouridine synthesis"/>
    <property type="evidence" value="ECO:0007669"/>
    <property type="project" value="UniProtKB-ARBA"/>
</dbReference>
<dbReference type="InterPro" id="IPR006145">
    <property type="entry name" value="PsdUridine_synth_RsuA/RluA"/>
</dbReference>
<sequence>MSKKREESEGRRGDRKEGSGRPEPARQFYSKFNKEAGQKDGNTDYDRRERSFDKPRGNRSDEGGRRFDDTRPNRSSDDRPRFERSDDRRSSDRQRNDSSRNENPRGGRFEGAGPRRESPFGNERGYGERRESDRNQEDRPRFNRDENRGFRRNDSDRPERPRFDRNDERPERSENRGNRFEGGGPRRDFNRDREERPRFNQDENRGFRRDSERPERPRFDRNDDRPNRDENRSRFGKPDSRDEKPRYGRPGTSDARNDRFGGERSLGARSRNNEPGNDSDRPERRENRFGNERGYGERRESGRDREERPRFNRDENRDFRRGNDRFEGGGPRRDDRESRPERPRRTESEEERQRKIEDSRSRQVGSQRAPEFDLDKMKEKAFGGRDPRDKKAKRPGQDRSGSADRNSAKKPRDPESTLIRLNRYIANSGICSRRDADELIARGDVSVNGKVVTEMGYKVKPTDVIKYGSRVLNPEKMTYVLLNKPKDYITTTEDPEDRHTVMELVAGATPYRIYPVGRLDRNTTGLLLLTNDGELVEKLTHPSNEIKKVYQAELDKPLTNEHFEAIRDGFELEDGYIKPDDLGIVTPDAQVIGIEIHSGRNRIVRRIFEHFGYEVTKLDRTVYAGLTKKELPRGSWRYLDEKEVIRLKFLL</sequence>
<evidence type="ECO:0000313" key="7">
    <source>
        <dbReference type="EMBL" id="RRA97991.1"/>
    </source>
</evidence>
<evidence type="ECO:0000256" key="3">
    <source>
        <dbReference type="PROSITE-ProRule" id="PRU00182"/>
    </source>
</evidence>
<dbReference type="AlphaFoldDB" id="A0A3P1BAQ7"/>
<dbReference type="Proteomes" id="UP000271925">
    <property type="component" value="Unassembled WGS sequence"/>
</dbReference>
<dbReference type="Pfam" id="PF01479">
    <property type="entry name" value="S4"/>
    <property type="match status" value="1"/>
</dbReference>
<comment type="caution">
    <text evidence="7">The sequence shown here is derived from an EMBL/GenBank/DDBJ whole genome shotgun (WGS) entry which is preliminary data.</text>
</comment>
<feature type="compositionally biased region" description="Basic and acidic residues" evidence="5">
    <location>
        <begin position="32"/>
        <end position="118"/>
    </location>
</feature>
<feature type="domain" description="RNA-binding S4" evidence="6">
    <location>
        <begin position="419"/>
        <end position="476"/>
    </location>
</feature>
<evidence type="ECO:0000256" key="5">
    <source>
        <dbReference type="SAM" id="MobiDB-lite"/>
    </source>
</evidence>
<gene>
    <name evidence="7" type="ORF">EHT25_30435</name>
</gene>
<dbReference type="InterPro" id="IPR020094">
    <property type="entry name" value="TruA/RsuA/RluB/E/F_N"/>
</dbReference>
<dbReference type="CDD" id="cd02870">
    <property type="entry name" value="PseudoU_synth_RsuA_like"/>
    <property type="match status" value="1"/>
</dbReference>
<dbReference type="Pfam" id="PF00849">
    <property type="entry name" value="PseudoU_synth_2"/>
    <property type="match status" value="1"/>
</dbReference>
<dbReference type="EC" id="5.4.99.-" evidence="4"/>
<proteinExistence type="inferred from homology"/>
<dbReference type="InterPro" id="IPR042092">
    <property type="entry name" value="PsdUridine_s_RsuA/RluB/E/F_cat"/>
</dbReference>
<evidence type="ECO:0000259" key="6">
    <source>
        <dbReference type="SMART" id="SM00363"/>
    </source>
</evidence>
<dbReference type="GO" id="GO:0003723">
    <property type="term" value="F:RNA binding"/>
    <property type="evidence" value="ECO:0007669"/>
    <property type="project" value="UniProtKB-KW"/>
</dbReference>
<dbReference type="SMART" id="SM00363">
    <property type="entry name" value="S4"/>
    <property type="match status" value="1"/>
</dbReference>
<feature type="compositionally biased region" description="Basic and acidic residues" evidence="5">
    <location>
        <begin position="406"/>
        <end position="415"/>
    </location>
</feature>
<comment type="similarity">
    <text evidence="1 4">Belongs to the pseudouridine synthase RsuA family.</text>
</comment>
<accession>A0A3P1BAQ7</accession>
<dbReference type="InterPro" id="IPR050343">
    <property type="entry name" value="RsuA_PseudoU_synthase"/>
</dbReference>
<dbReference type="Gene3D" id="3.10.290.10">
    <property type="entry name" value="RNA-binding S4 domain"/>
    <property type="match status" value="1"/>
</dbReference>
<dbReference type="InterPro" id="IPR000748">
    <property type="entry name" value="PsdUridine_synth_RsuA/RluB/E/F"/>
</dbReference>
<dbReference type="PROSITE" id="PS01149">
    <property type="entry name" value="PSI_RSU"/>
    <property type="match status" value="1"/>
</dbReference>
<feature type="compositionally biased region" description="Basic and acidic residues" evidence="5">
    <location>
        <begin position="1"/>
        <end position="24"/>
    </location>
</feature>
<dbReference type="GO" id="GO:0120159">
    <property type="term" value="F:rRNA pseudouridine synthase activity"/>
    <property type="evidence" value="ECO:0007669"/>
    <property type="project" value="UniProtKB-ARBA"/>
</dbReference>
<feature type="compositionally biased region" description="Basic and acidic residues" evidence="5">
    <location>
        <begin position="125"/>
        <end position="246"/>
    </location>
</feature>
<name>A0A3P1BAQ7_9BACT</name>
<feature type="region of interest" description="Disordered" evidence="5">
    <location>
        <begin position="1"/>
        <end position="416"/>
    </location>
</feature>
<feature type="compositionally biased region" description="Basic and acidic residues" evidence="5">
    <location>
        <begin position="370"/>
        <end position="389"/>
    </location>
</feature>
<dbReference type="Gene3D" id="3.30.70.580">
    <property type="entry name" value="Pseudouridine synthase I, catalytic domain, N-terminal subdomain"/>
    <property type="match status" value="1"/>
</dbReference>
<dbReference type="InterPro" id="IPR002942">
    <property type="entry name" value="S4_RNA-bd"/>
</dbReference>
<keyword evidence="3" id="KW-0694">RNA-binding</keyword>
<dbReference type="InterPro" id="IPR036986">
    <property type="entry name" value="S4_RNA-bd_sf"/>
</dbReference>
<protein>
    <recommendedName>
        <fullName evidence="4">Pseudouridine synthase</fullName>
        <ecNumber evidence="4">5.4.99.-</ecNumber>
    </recommendedName>
</protein>